<keyword evidence="2" id="KW-0206">Cytoskeleton</keyword>
<dbReference type="InterPro" id="IPR003124">
    <property type="entry name" value="WH2_dom"/>
</dbReference>
<feature type="compositionally biased region" description="Basic and acidic residues" evidence="3">
    <location>
        <begin position="1107"/>
        <end position="1119"/>
    </location>
</feature>
<dbReference type="GO" id="GO:0071933">
    <property type="term" value="F:Arp2/3 complex binding"/>
    <property type="evidence" value="ECO:0007669"/>
    <property type="project" value="TreeGrafter"/>
</dbReference>
<evidence type="ECO:0000313" key="5">
    <source>
        <dbReference type="EMBL" id="CAD6210801.1"/>
    </source>
</evidence>
<feature type="domain" description="WH2" evidence="4">
    <location>
        <begin position="1171"/>
        <end position="1189"/>
    </location>
</feature>
<organism evidence="5 6">
    <name type="scientific">Miscanthus lutarioriparius</name>
    <dbReference type="NCBI Taxonomy" id="422564"/>
    <lineage>
        <taxon>Eukaryota</taxon>
        <taxon>Viridiplantae</taxon>
        <taxon>Streptophyta</taxon>
        <taxon>Embryophyta</taxon>
        <taxon>Tracheophyta</taxon>
        <taxon>Spermatophyta</taxon>
        <taxon>Magnoliopsida</taxon>
        <taxon>Liliopsida</taxon>
        <taxon>Poales</taxon>
        <taxon>Poaceae</taxon>
        <taxon>PACMAD clade</taxon>
        <taxon>Panicoideae</taxon>
        <taxon>Andropogonodae</taxon>
        <taxon>Andropogoneae</taxon>
        <taxon>Saccharinae</taxon>
        <taxon>Miscanthus</taxon>
    </lineage>
</organism>
<dbReference type="GO" id="GO:0034237">
    <property type="term" value="F:protein kinase A regulatory subunit binding"/>
    <property type="evidence" value="ECO:0007669"/>
    <property type="project" value="TreeGrafter"/>
</dbReference>
<keyword evidence="2" id="KW-0009">Actin-binding</keyword>
<feature type="region of interest" description="Disordered" evidence="3">
    <location>
        <begin position="862"/>
        <end position="926"/>
    </location>
</feature>
<evidence type="ECO:0000256" key="1">
    <source>
        <dbReference type="ARBA" id="ARBA00006993"/>
    </source>
</evidence>
<feature type="compositionally biased region" description="Basic and acidic residues" evidence="3">
    <location>
        <begin position="403"/>
        <end position="431"/>
    </location>
</feature>
<keyword evidence="2" id="KW-0963">Cytoplasm</keyword>
<feature type="compositionally biased region" description="Polar residues" evidence="3">
    <location>
        <begin position="894"/>
        <end position="907"/>
    </location>
</feature>
<dbReference type="PROSITE" id="PS51082">
    <property type="entry name" value="WH2"/>
    <property type="match status" value="1"/>
</dbReference>
<accession>A0A811MUK6</accession>
<feature type="compositionally biased region" description="Polar residues" evidence="3">
    <location>
        <begin position="818"/>
        <end position="828"/>
    </location>
</feature>
<feature type="region of interest" description="Disordered" evidence="3">
    <location>
        <begin position="1074"/>
        <end position="1142"/>
    </location>
</feature>
<dbReference type="Gene3D" id="1.20.5.340">
    <property type="match status" value="1"/>
</dbReference>
<evidence type="ECO:0000259" key="4">
    <source>
        <dbReference type="PROSITE" id="PS51082"/>
    </source>
</evidence>
<feature type="region of interest" description="Disordered" evidence="3">
    <location>
        <begin position="329"/>
        <end position="431"/>
    </location>
</feature>
<feature type="compositionally biased region" description="Polar residues" evidence="3">
    <location>
        <begin position="862"/>
        <end position="879"/>
    </location>
</feature>
<comment type="function">
    <text evidence="2">Involved in regulation of actin and microtubule organization. Part of a WAVE complex that activates the Arp2/3 complex.</text>
</comment>
<dbReference type="PANTHER" id="PTHR12902">
    <property type="entry name" value="WASP-1"/>
    <property type="match status" value="1"/>
</dbReference>
<evidence type="ECO:0000313" key="6">
    <source>
        <dbReference type="Proteomes" id="UP000604825"/>
    </source>
</evidence>
<gene>
    <name evidence="5" type="ORF">NCGR_LOCUS6836</name>
</gene>
<feature type="compositionally biased region" description="Pro residues" evidence="3">
    <location>
        <begin position="882"/>
        <end position="891"/>
    </location>
</feature>
<reference evidence="5" key="1">
    <citation type="submission" date="2020-10" db="EMBL/GenBank/DDBJ databases">
        <authorList>
            <person name="Han B."/>
            <person name="Lu T."/>
            <person name="Zhao Q."/>
            <person name="Huang X."/>
            <person name="Zhao Y."/>
        </authorList>
    </citation>
    <scope>NUCLEOTIDE SEQUENCE</scope>
</reference>
<dbReference type="Gene3D" id="6.10.280.150">
    <property type="match status" value="1"/>
</dbReference>
<dbReference type="EMBL" id="CAJGYO010000002">
    <property type="protein sequence ID" value="CAD6210801.1"/>
    <property type="molecule type" value="Genomic_DNA"/>
</dbReference>
<dbReference type="OrthoDB" id="1929108at2759"/>
<feature type="compositionally biased region" description="Polar residues" evidence="3">
    <location>
        <begin position="355"/>
        <end position="368"/>
    </location>
</feature>
<sequence length="1349" mass="151535">MPLSRHTVRNEFALGGRDLYRAADQHDPEAVLDGVAMAGLVGVLRQLGDRRRNGRFSNPFSFLRNGRFAAQVFHGLYDEVMITSARGHGLMLRVQQLEAELPLLEKDSCQRDYLYVASNRGVDWHSNPRVDHGVVTRGDTPRFIMDSIKQCRGPPKLFMLDKYDIGGEGACLKRYTDPSFFKTDSACSTLLQEGIQNERRPLKAMEIRPNLQNAEIFRPPNEADNFSKLETDLSGEAMDEVPTYRRRLKYRQLNGSVFQSFRPHMQNLYEKPSSEDKLVTSDHSKVHISMNDSPQSDTEERDIMLDTSVNMERGKVTVRKNISISEEALSRSSDARFGTQGHGQCTFDRMDSDNRFSNAQNTMASKTSSFEKKDKSDVASANRDMSNKYEEAIVSTQDTKPVVGEHERTSSLEELLDKEKPASWDHERTSSLEELLTEDLNAPESGVREQAAEEQSLNGSVNSVVSNGTQDITKTKEVKENSNIATISFKKIASKRSKYVGSMELIASKVGILPRKLSKKHDPFSDSLRYMAKQLLELKYDGTQDRDLYDFEANCVGCDVKYQEIYDPPVEIKESDVHKIPSDSPYDDVDSRKCLQEEVNHELEHDVPPTDSPHDSVPDEGNVFQDSNMVYLAGIITSCSSQEEEGCASTALDENSSTGVIIHILEHAQEKFEEHLDKEVNEDIHTEVISENASDKCEDLKEVGIYMEQVNVEDIEESNKSDVYVLDDETAEYIEEQLVSDDEDDTVTCKILDRPEAEHITLSETFTDIDLPNVVTDYEIVGKNGQVPLCSSTTEAITPELTVNTEEKHEFHQAVYQEPSNSLNSSTEVFGDPLAPDSRDVPPSVISSFDWMLNGAMQQSFNILPSHPTNGNAQENGSSEDAPPPLPPLPPMQWRTNKLQTGSSPLSAKTGRPPRPKPPVKQQESEAAWVLREKSLHKGLNLQNEVVQATISSDHEINQIHNMDCQENHHQEGEEYDGQDSNPFPKSEVECLSEVASVKSENLHTLQLRELIVVPEEAWSVFGNIKSIPEQEGKRQLSNGLSVCNGLCTSDLSAQKTSQKPEIFADYKEKEFSAAGSDKVADSEENRPNGAIKQEGMLNPDLPAQQKNDEHDCDDKAREFSSALEEESSKSPTHAVPKPPRYPLLLVTSHDRSMLRKAPTLVQPSSQLSDEKNTLLEQIKNKSFNLKPVIAKRPNVMGGPKTNLQVVAILERAHAIRQAVADDDDEDSWNLCVPVLAWSKIWNGAGFHAKTADLDQIKQFKGLHIHEIVDRLEELIMEKRYVRKKIAQQWKEGILPSVIKELNLISKNLKVVKVAVSDEDFAEVTILDDWNNQKRCTVDLKNHKCSCRE</sequence>
<comment type="similarity">
    <text evidence="1 2">Belongs to the SCAR/WAVE family.</text>
</comment>
<proteinExistence type="inferred from homology"/>
<dbReference type="PANTHER" id="PTHR12902:SF10">
    <property type="entry name" value="PROTEIN SCAR"/>
    <property type="match status" value="1"/>
</dbReference>
<dbReference type="GO" id="GO:0003779">
    <property type="term" value="F:actin binding"/>
    <property type="evidence" value="ECO:0007669"/>
    <property type="project" value="UniProtKB-UniRule"/>
</dbReference>
<feature type="region of interest" description="Disordered" evidence="3">
    <location>
        <begin position="817"/>
        <end position="841"/>
    </location>
</feature>
<comment type="subcellular location">
    <subcellularLocation>
        <location evidence="2">Cytoplasm</location>
        <location evidence="2">Cytoskeleton</location>
    </subcellularLocation>
</comment>
<evidence type="ECO:0000256" key="3">
    <source>
        <dbReference type="SAM" id="MobiDB-lite"/>
    </source>
</evidence>
<feature type="compositionally biased region" description="Low complexity" evidence="3">
    <location>
        <begin position="458"/>
        <end position="468"/>
    </location>
</feature>
<dbReference type="GO" id="GO:2000601">
    <property type="term" value="P:positive regulation of Arp2/3 complex-mediated actin nucleation"/>
    <property type="evidence" value="ECO:0007669"/>
    <property type="project" value="TreeGrafter"/>
</dbReference>
<comment type="caution">
    <text evidence="5">The sequence shown here is derived from an EMBL/GenBank/DDBJ whole genome shotgun (WGS) entry which is preliminary data.</text>
</comment>
<dbReference type="GO" id="GO:0030036">
    <property type="term" value="P:actin cytoskeleton organization"/>
    <property type="evidence" value="ECO:0007669"/>
    <property type="project" value="UniProtKB-UniRule"/>
</dbReference>
<evidence type="ECO:0000256" key="2">
    <source>
        <dbReference type="RuleBase" id="RU367034"/>
    </source>
</evidence>
<keyword evidence="6" id="KW-1185">Reference proteome</keyword>
<dbReference type="GO" id="GO:0005856">
    <property type="term" value="C:cytoskeleton"/>
    <property type="evidence" value="ECO:0007669"/>
    <property type="project" value="UniProtKB-SubCell"/>
</dbReference>
<name>A0A811MUK6_9POAL</name>
<feature type="region of interest" description="Disordered" evidence="3">
    <location>
        <begin position="444"/>
        <end position="474"/>
    </location>
</feature>
<dbReference type="Proteomes" id="UP000604825">
    <property type="component" value="Unassembled WGS sequence"/>
</dbReference>
<dbReference type="InterPro" id="IPR028288">
    <property type="entry name" value="SCAR/WAVE_fam"/>
</dbReference>
<protein>
    <recommendedName>
        <fullName evidence="2">Protein SCAR</fullName>
    </recommendedName>
    <alternativeName>
        <fullName evidence="2">Protein WAVE</fullName>
    </alternativeName>
</protein>